<keyword evidence="1" id="KW-1133">Transmembrane helix</keyword>
<proteinExistence type="predicted"/>
<gene>
    <name evidence="2" type="primary">wzy</name>
</gene>
<feature type="transmembrane region" description="Helical" evidence="1">
    <location>
        <begin position="169"/>
        <end position="195"/>
    </location>
</feature>
<organism evidence="2">
    <name type="scientific">Acinetobacter baumannii</name>
    <dbReference type="NCBI Taxonomy" id="470"/>
    <lineage>
        <taxon>Bacteria</taxon>
        <taxon>Pseudomonadati</taxon>
        <taxon>Pseudomonadota</taxon>
        <taxon>Gammaproteobacteria</taxon>
        <taxon>Moraxellales</taxon>
        <taxon>Moraxellaceae</taxon>
        <taxon>Acinetobacter</taxon>
        <taxon>Acinetobacter calcoaceticus/baumannii complex</taxon>
    </lineage>
</organism>
<evidence type="ECO:0000313" key="2">
    <source>
        <dbReference type="EMBL" id="AHB32563.2"/>
    </source>
</evidence>
<accession>V5RBI5</accession>
<reference evidence="2" key="1">
    <citation type="journal article" date="2013" name="PLoS ONE">
        <title>Diversity in the major polysaccharide antigen of Acinetobacter baumannii assessed by DNA sequencing, and development of a molecular serotyping scheme.</title>
        <authorList>
            <person name="Hu D."/>
            <person name="Liu B."/>
            <person name="Dijkshoorn L."/>
            <person name="Wang L."/>
            <person name="Reeves P.R."/>
        </authorList>
    </citation>
    <scope>NUCLEOTIDE SEQUENCE</scope>
    <source>
        <strain evidence="2">LUH5534</strain>
    </source>
</reference>
<feature type="transmembrane region" description="Helical" evidence="1">
    <location>
        <begin position="125"/>
        <end position="149"/>
    </location>
</feature>
<protein>
    <submittedName>
        <fullName evidence="2">Wzy</fullName>
    </submittedName>
</protein>
<reference evidence="2" key="2">
    <citation type="journal article" date="2018" name="Biochemistry (Mosc.)">
        <title>Structure of the K82 Capsular Polysaccharide from Acinetobacter baumannii LUH5534 Containing a d-Galactose 4,6-Pyruvic Acid Acetal.</title>
        <authorList>
            <person name="Kasimova A.A."/>
            <person name="Kenyon J.J."/>
            <person name="Arbatsky N.P."/>
            <person name="Shashkov A.S."/>
            <person name="Popova A.V."/>
            <person name="Knirel Y.A."/>
            <person name="Hall R.M."/>
        </authorList>
    </citation>
    <scope>NUCLEOTIDE SEQUENCE</scope>
    <source>
        <strain evidence="2">LUH5534</strain>
    </source>
</reference>
<feature type="transmembrane region" description="Helical" evidence="1">
    <location>
        <begin position="59"/>
        <end position="78"/>
    </location>
</feature>
<evidence type="ECO:0000256" key="1">
    <source>
        <dbReference type="SAM" id="Phobius"/>
    </source>
</evidence>
<feature type="transmembrane region" description="Helical" evidence="1">
    <location>
        <begin position="29"/>
        <end position="47"/>
    </location>
</feature>
<feature type="transmembrane region" description="Helical" evidence="1">
    <location>
        <begin position="365"/>
        <end position="392"/>
    </location>
</feature>
<feature type="transmembrane region" description="Helical" evidence="1">
    <location>
        <begin position="84"/>
        <end position="104"/>
    </location>
</feature>
<sequence>MIYNFSYPLKLVMVGILFSIYLLNLKLTFIPLPLVAFLSIFGFIFCLIKNKILVPRKYYNYFVLISLLSMICAFSFLVNQKSDFYFFIEICVYSVVFFFAALFLKSFVKYIGFNYNYETLTKVSVIAVVVQLFFSILAYINAVFFNIIFSIVDINLPLDTLDSFNQGRLVGIGASFFASGILNSFFLILLAGLLVSNRSSPLKSMKYIFWALLLSFMGVMASRTTVIGIMLFILISLCKKPLYVFYSTIPLLFILIFVNWFSSDSRLSELLKFGTDFLFDYENSQASESTGTLFEMLSIIPTTLKTWIIGDGLYHNDLGGYYMSTDVGYTRILFATGLVGFFFYTLAHLYLIFTTFWREKKFVCISLVILFFLLHIKGVANLMPLLFLYFIVDQE</sequence>
<dbReference type="EMBL" id="KC526908">
    <property type="protein sequence ID" value="AHB32563.2"/>
    <property type="molecule type" value="Genomic_DNA"/>
</dbReference>
<keyword evidence="1" id="KW-0812">Transmembrane</keyword>
<feature type="transmembrane region" description="Helical" evidence="1">
    <location>
        <begin position="7"/>
        <end position="23"/>
    </location>
</feature>
<keyword evidence="1" id="KW-0472">Membrane</keyword>
<feature type="transmembrane region" description="Helical" evidence="1">
    <location>
        <begin position="207"/>
        <end position="237"/>
    </location>
</feature>
<feature type="transmembrane region" description="Helical" evidence="1">
    <location>
        <begin position="332"/>
        <end position="353"/>
    </location>
</feature>
<dbReference type="AlphaFoldDB" id="V5RBI5"/>
<feature type="transmembrane region" description="Helical" evidence="1">
    <location>
        <begin position="243"/>
        <end position="262"/>
    </location>
</feature>
<name>V5RBI5_ACIBA</name>